<dbReference type="InterPro" id="IPR031691">
    <property type="entry name" value="LIAS_N"/>
</dbReference>
<dbReference type="PROSITE" id="PS51918">
    <property type="entry name" value="RADICAL_SAM"/>
    <property type="match status" value="1"/>
</dbReference>
<feature type="compositionally biased region" description="Low complexity" evidence="10">
    <location>
        <begin position="286"/>
        <end position="299"/>
    </location>
</feature>
<sequence length="299" mass="33911">MTTIIPERRPEWLRVRAPKGENYQELKQLMRGQSLHTVCEEARCPNIGECWGHKTATFMILGRVCTRSCGFCAVETGRPMGLDWEEPKRVAEAVQQMGLRHAVVTSVNRDELKDGGAGVFASTIRWIRRLNPECKVEVLTPDFKGSADALRVVMDAKPDIFNHNVETIPRLYKQVRPQAVYLRSLQVLKLAKEMYPGTRTKSGFMLGLGETWDEILEVMRDMREYDIDILTIGQYLRPSFQHLPIQRYASLEEFAALKAEGKKLGFRHVESGPFVRSSYHAHEQADGATDTATDGATKE</sequence>
<evidence type="ECO:0000259" key="11">
    <source>
        <dbReference type="PROSITE" id="PS51918"/>
    </source>
</evidence>
<keyword evidence="5 9" id="KW-0479">Metal-binding</keyword>
<dbReference type="SFLD" id="SFLDF00271">
    <property type="entry name" value="lipoyl_synthase"/>
    <property type="match status" value="1"/>
</dbReference>
<keyword evidence="7 9" id="KW-0411">Iron-sulfur</keyword>
<dbReference type="SFLD" id="SFLDG01058">
    <property type="entry name" value="lipoyl_synthase_like"/>
    <property type="match status" value="1"/>
</dbReference>
<dbReference type="GO" id="GO:0009249">
    <property type="term" value="P:protein lipoylation"/>
    <property type="evidence" value="ECO:0007669"/>
    <property type="project" value="UniProtKB-UniRule"/>
</dbReference>
<keyword evidence="13" id="KW-1185">Reference proteome</keyword>
<protein>
    <recommendedName>
        <fullName evidence="9">Lipoyl synthase</fullName>
        <ecNumber evidence="9">2.8.1.8</ecNumber>
    </recommendedName>
    <alternativeName>
        <fullName evidence="9">Lip-syn</fullName>
        <shortName evidence="9">LS</shortName>
    </alternativeName>
    <alternativeName>
        <fullName evidence="9">Lipoate synthase</fullName>
    </alternativeName>
    <alternativeName>
        <fullName evidence="9">Lipoic acid synthase</fullName>
    </alternativeName>
    <alternativeName>
        <fullName evidence="9">Sulfur insertion protein LipA</fullName>
    </alternativeName>
</protein>
<dbReference type="PIRSF" id="PIRSF005963">
    <property type="entry name" value="Lipoyl_synth"/>
    <property type="match status" value="1"/>
</dbReference>
<keyword evidence="6 9" id="KW-0408">Iron</keyword>
<feature type="domain" description="Radical SAM core" evidence="11">
    <location>
        <begin position="51"/>
        <end position="267"/>
    </location>
</feature>
<comment type="pathway">
    <text evidence="9">Protein modification; protein lipoylation via endogenous pathway; protein N(6)-(lipoyl)lysine from octanoyl-[acyl-carrier-protein]: step 2/2.</text>
</comment>
<keyword evidence="1 9" id="KW-0004">4Fe-4S</keyword>
<evidence type="ECO:0000313" key="13">
    <source>
        <dbReference type="Proteomes" id="UP000287171"/>
    </source>
</evidence>
<comment type="caution">
    <text evidence="12">The sequence shown here is derived from an EMBL/GenBank/DDBJ whole genome shotgun (WGS) entry which is preliminary data.</text>
</comment>
<dbReference type="FunFam" id="3.20.20.70:FF:000040">
    <property type="entry name" value="Lipoyl synthase"/>
    <property type="match status" value="1"/>
</dbReference>
<dbReference type="AlphaFoldDB" id="A0A402B900"/>
<comment type="catalytic activity">
    <reaction evidence="8 9">
        <text>[[Fe-S] cluster scaffold protein carrying a second [4Fe-4S](2+) cluster] + N(6)-octanoyl-L-lysyl-[protein] + 2 oxidized [2Fe-2S]-[ferredoxin] + 2 S-adenosyl-L-methionine + 4 H(+) = [[Fe-S] cluster scaffold protein] + N(6)-[(R)-dihydrolipoyl]-L-lysyl-[protein] + 4 Fe(3+) + 2 hydrogen sulfide + 2 5'-deoxyadenosine + 2 L-methionine + 2 reduced [2Fe-2S]-[ferredoxin]</text>
        <dbReference type="Rhea" id="RHEA:16585"/>
        <dbReference type="Rhea" id="RHEA-COMP:9928"/>
        <dbReference type="Rhea" id="RHEA-COMP:10000"/>
        <dbReference type="Rhea" id="RHEA-COMP:10001"/>
        <dbReference type="Rhea" id="RHEA-COMP:10475"/>
        <dbReference type="Rhea" id="RHEA-COMP:14568"/>
        <dbReference type="Rhea" id="RHEA-COMP:14569"/>
        <dbReference type="ChEBI" id="CHEBI:15378"/>
        <dbReference type="ChEBI" id="CHEBI:17319"/>
        <dbReference type="ChEBI" id="CHEBI:29034"/>
        <dbReference type="ChEBI" id="CHEBI:29919"/>
        <dbReference type="ChEBI" id="CHEBI:33722"/>
        <dbReference type="ChEBI" id="CHEBI:33737"/>
        <dbReference type="ChEBI" id="CHEBI:33738"/>
        <dbReference type="ChEBI" id="CHEBI:57844"/>
        <dbReference type="ChEBI" id="CHEBI:59789"/>
        <dbReference type="ChEBI" id="CHEBI:78809"/>
        <dbReference type="ChEBI" id="CHEBI:83100"/>
        <dbReference type="EC" id="2.8.1.8"/>
    </reaction>
</comment>
<evidence type="ECO:0000256" key="9">
    <source>
        <dbReference type="HAMAP-Rule" id="MF_00206"/>
    </source>
</evidence>
<dbReference type="GO" id="GO:0005737">
    <property type="term" value="C:cytoplasm"/>
    <property type="evidence" value="ECO:0007669"/>
    <property type="project" value="UniProtKB-SubCell"/>
</dbReference>
<gene>
    <name evidence="9" type="primary">lipA</name>
    <name evidence="12" type="ORF">KDA_33350</name>
</gene>
<comment type="cofactor">
    <cofactor evidence="9">
        <name>[4Fe-4S] cluster</name>
        <dbReference type="ChEBI" id="CHEBI:49883"/>
    </cofactor>
    <text evidence="9">Binds 2 [4Fe-4S] clusters per subunit. One cluster is coordinated with 3 cysteines and an exchangeable S-adenosyl-L-methionine.</text>
</comment>
<dbReference type="CDD" id="cd01335">
    <property type="entry name" value="Radical_SAM"/>
    <property type="match status" value="1"/>
</dbReference>
<organism evidence="12 13">
    <name type="scientific">Dictyobacter alpinus</name>
    <dbReference type="NCBI Taxonomy" id="2014873"/>
    <lineage>
        <taxon>Bacteria</taxon>
        <taxon>Bacillati</taxon>
        <taxon>Chloroflexota</taxon>
        <taxon>Ktedonobacteria</taxon>
        <taxon>Ktedonobacterales</taxon>
        <taxon>Dictyobacteraceae</taxon>
        <taxon>Dictyobacter</taxon>
    </lineage>
</organism>
<dbReference type="SFLD" id="SFLDS00029">
    <property type="entry name" value="Radical_SAM"/>
    <property type="match status" value="1"/>
</dbReference>
<evidence type="ECO:0000256" key="8">
    <source>
        <dbReference type="ARBA" id="ARBA00047326"/>
    </source>
</evidence>
<keyword evidence="2 9" id="KW-0963">Cytoplasm</keyword>
<feature type="binding site" evidence="9">
    <location>
        <position position="39"/>
    </location>
    <ligand>
        <name>[4Fe-4S] cluster</name>
        <dbReference type="ChEBI" id="CHEBI:49883"/>
        <label>1</label>
    </ligand>
</feature>
<evidence type="ECO:0000256" key="3">
    <source>
        <dbReference type="ARBA" id="ARBA00022679"/>
    </source>
</evidence>
<comment type="function">
    <text evidence="9">Catalyzes the radical-mediated insertion of two sulfur atoms into the C-6 and C-8 positions of the octanoyl moiety bound to the lipoyl domains of lipoate-dependent enzymes, thereby converting the octanoylated domains into lipoylated derivatives.</text>
</comment>
<dbReference type="EC" id="2.8.1.8" evidence="9"/>
<dbReference type="SMART" id="SM00729">
    <property type="entry name" value="Elp3"/>
    <property type="match status" value="1"/>
</dbReference>
<evidence type="ECO:0000256" key="2">
    <source>
        <dbReference type="ARBA" id="ARBA00022490"/>
    </source>
</evidence>
<dbReference type="Pfam" id="PF16881">
    <property type="entry name" value="LIAS_N"/>
    <property type="match status" value="1"/>
</dbReference>
<dbReference type="EMBL" id="BIFT01000001">
    <property type="protein sequence ID" value="GCE27851.1"/>
    <property type="molecule type" value="Genomic_DNA"/>
</dbReference>
<dbReference type="Pfam" id="PF04055">
    <property type="entry name" value="Radical_SAM"/>
    <property type="match status" value="1"/>
</dbReference>
<dbReference type="PANTHER" id="PTHR10949">
    <property type="entry name" value="LIPOYL SYNTHASE"/>
    <property type="match status" value="1"/>
</dbReference>
<dbReference type="GO" id="GO:0046872">
    <property type="term" value="F:metal ion binding"/>
    <property type="evidence" value="ECO:0007669"/>
    <property type="project" value="UniProtKB-KW"/>
</dbReference>
<feature type="binding site" evidence="9">
    <location>
        <position position="44"/>
    </location>
    <ligand>
        <name>[4Fe-4S] cluster</name>
        <dbReference type="ChEBI" id="CHEBI:49883"/>
        <label>1</label>
    </ligand>
</feature>
<dbReference type="Gene3D" id="3.20.20.70">
    <property type="entry name" value="Aldolase class I"/>
    <property type="match status" value="1"/>
</dbReference>
<feature type="binding site" evidence="9">
    <location>
        <position position="278"/>
    </location>
    <ligand>
        <name>[4Fe-4S] cluster</name>
        <dbReference type="ChEBI" id="CHEBI:49883"/>
        <label>1</label>
    </ligand>
</feature>
<feature type="binding site" evidence="9">
    <location>
        <position position="65"/>
    </location>
    <ligand>
        <name>[4Fe-4S] cluster</name>
        <dbReference type="ChEBI" id="CHEBI:49883"/>
        <label>2</label>
        <note>4Fe-4S-S-AdoMet</note>
    </ligand>
</feature>
<dbReference type="SUPFAM" id="SSF102114">
    <property type="entry name" value="Radical SAM enzymes"/>
    <property type="match status" value="1"/>
</dbReference>
<dbReference type="InterPro" id="IPR007197">
    <property type="entry name" value="rSAM"/>
</dbReference>
<evidence type="ECO:0000256" key="4">
    <source>
        <dbReference type="ARBA" id="ARBA00022691"/>
    </source>
</evidence>
<evidence type="ECO:0000256" key="6">
    <source>
        <dbReference type="ARBA" id="ARBA00023004"/>
    </source>
</evidence>
<dbReference type="InterPro" id="IPR006638">
    <property type="entry name" value="Elp3/MiaA/NifB-like_rSAM"/>
</dbReference>
<dbReference type="GO" id="GO:0051539">
    <property type="term" value="F:4 iron, 4 sulfur cluster binding"/>
    <property type="evidence" value="ECO:0007669"/>
    <property type="project" value="UniProtKB-UniRule"/>
</dbReference>
<dbReference type="NCBIfam" id="NF009544">
    <property type="entry name" value="PRK12928.1"/>
    <property type="match status" value="1"/>
</dbReference>
<dbReference type="Proteomes" id="UP000287171">
    <property type="component" value="Unassembled WGS sequence"/>
</dbReference>
<evidence type="ECO:0000256" key="10">
    <source>
        <dbReference type="SAM" id="MobiDB-lite"/>
    </source>
</evidence>
<comment type="subcellular location">
    <subcellularLocation>
        <location evidence="9">Cytoplasm</location>
    </subcellularLocation>
</comment>
<dbReference type="InterPro" id="IPR058240">
    <property type="entry name" value="rSAM_sf"/>
</dbReference>
<feature type="binding site" evidence="9">
    <location>
        <position position="50"/>
    </location>
    <ligand>
        <name>[4Fe-4S] cluster</name>
        <dbReference type="ChEBI" id="CHEBI:49883"/>
        <label>1</label>
    </ligand>
</feature>
<dbReference type="NCBIfam" id="NF004019">
    <property type="entry name" value="PRK05481.1"/>
    <property type="match status" value="1"/>
</dbReference>
<evidence type="ECO:0000256" key="1">
    <source>
        <dbReference type="ARBA" id="ARBA00022485"/>
    </source>
</evidence>
<keyword evidence="3 9" id="KW-0808">Transferase</keyword>
<feature type="binding site" evidence="9">
    <location>
        <position position="72"/>
    </location>
    <ligand>
        <name>[4Fe-4S] cluster</name>
        <dbReference type="ChEBI" id="CHEBI:49883"/>
        <label>2</label>
        <note>4Fe-4S-S-AdoMet</note>
    </ligand>
</feature>
<accession>A0A402B900</accession>
<keyword evidence="4 9" id="KW-0949">S-adenosyl-L-methionine</keyword>
<dbReference type="RefSeq" id="WP_126628134.1">
    <property type="nucleotide sequence ID" value="NZ_BIFT01000001.1"/>
</dbReference>
<evidence type="ECO:0000256" key="5">
    <source>
        <dbReference type="ARBA" id="ARBA00022723"/>
    </source>
</evidence>
<comment type="similarity">
    <text evidence="9">Belongs to the radical SAM superfamily. Lipoyl synthase family.</text>
</comment>
<feature type="binding site" evidence="9">
    <location>
        <position position="69"/>
    </location>
    <ligand>
        <name>[4Fe-4S] cluster</name>
        <dbReference type="ChEBI" id="CHEBI:49883"/>
        <label>2</label>
        <note>4Fe-4S-S-AdoMet</note>
    </ligand>
</feature>
<feature type="region of interest" description="Disordered" evidence="10">
    <location>
        <begin position="280"/>
        <end position="299"/>
    </location>
</feature>
<proteinExistence type="inferred from homology"/>
<dbReference type="InterPro" id="IPR013785">
    <property type="entry name" value="Aldolase_TIM"/>
</dbReference>
<dbReference type="UniPathway" id="UPA00538">
    <property type="reaction ID" value="UER00593"/>
</dbReference>
<evidence type="ECO:0000256" key="7">
    <source>
        <dbReference type="ARBA" id="ARBA00023014"/>
    </source>
</evidence>
<dbReference type="PANTHER" id="PTHR10949:SF0">
    <property type="entry name" value="LIPOYL SYNTHASE, MITOCHONDRIAL"/>
    <property type="match status" value="1"/>
</dbReference>
<name>A0A402B900_9CHLR</name>
<dbReference type="HAMAP" id="MF_00206">
    <property type="entry name" value="Lipoyl_synth"/>
    <property type="match status" value="1"/>
</dbReference>
<reference evidence="13" key="1">
    <citation type="submission" date="2018-12" db="EMBL/GenBank/DDBJ databases">
        <title>Tengunoibacter tsumagoiensis gen. nov., sp. nov., Dictyobacter kobayashii sp. nov., D. alpinus sp. nov., and D. joshuensis sp. nov. and description of Dictyobacteraceae fam. nov. within the order Ktedonobacterales isolated from Tengu-no-mugimeshi.</title>
        <authorList>
            <person name="Wang C.M."/>
            <person name="Zheng Y."/>
            <person name="Sakai Y."/>
            <person name="Toyoda A."/>
            <person name="Minakuchi Y."/>
            <person name="Abe K."/>
            <person name="Yokota A."/>
            <person name="Yabe S."/>
        </authorList>
    </citation>
    <scope>NUCLEOTIDE SEQUENCE [LARGE SCALE GENOMIC DNA]</scope>
    <source>
        <strain evidence="13">Uno16</strain>
    </source>
</reference>
<dbReference type="NCBIfam" id="TIGR00510">
    <property type="entry name" value="lipA"/>
    <property type="match status" value="1"/>
</dbReference>
<dbReference type="GO" id="GO:0016992">
    <property type="term" value="F:lipoate synthase activity"/>
    <property type="evidence" value="ECO:0007669"/>
    <property type="project" value="UniProtKB-UniRule"/>
</dbReference>
<dbReference type="InterPro" id="IPR003698">
    <property type="entry name" value="Lipoyl_synth"/>
</dbReference>
<dbReference type="OrthoDB" id="9787898at2"/>
<evidence type="ECO:0000313" key="12">
    <source>
        <dbReference type="EMBL" id="GCE27851.1"/>
    </source>
</evidence>